<dbReference type="CDD" id="cd01285">
    <property type="entry name" value="nucleoside_deaminase"/>
    <property type="match status" value="1"/>
</dbReference>
<comment type="similarity">
    <text evidence="2">Belongs to the cytidine and deoxycytidylate deaminase family. ADAT3 subfamily.</text>
</comment>
<dbReference type="AlphaFoldDB" id="A0A8B6D9T7"/>
<evidence type="ECO:0000313" key="4">
    <source>
        <dbReference type="EMBL" id="VDI16137.1"/>
    </source>
</evidence>
<name>A0A8B6D9T7_MYTGA</name>
<evidence type="ECO:0000313" key="5">
    <source>
        <dbReference type="Proteomes" id="UP000596742"/>
    </source>
</evidence>
<dbReference type="GO" id="GO:0005634">
    <property type="term" value="C:nucleus"/>
    <property type="evidence" value="ECO:0007669"/>
    <property type="project" value="TreeGrafter"/>
</dbReference>
<dbReference type="GO" id="GO:0052717">
    <property type="term" value="F:tRNA-specific adenosine-34 deaminase activity"/>
    <property type="evidence" value="ECO:0007669"/>
    <property type="project" value="TreeGrafter"/>
</dbReference>
<dbReference type="SUPFAM" id="SSF53927">
    <property type="entry name" value="Cytidine deaminase-like"/>
    <property type="match status" value="1"/>
</dbReference>
<proteinExistence type="inferred from homology"/>
<dbReference type="Gene3D" id="3.40.140.10">
    <property type="entry name" value="Cytidine Deaminase, domain 2"/>
    <property type="match status" value="1"/>
</dbReference>
<dbReference type="GO" id="GO:0008033">
    <property type="term" value="P:tRNA processing"/>
    <property type="evidence" value="ECO:0007669"/>
    <property type="project" value="UniProtKB-KW"/>
</dbReference>
<dbReference type="GO" id="GO:0005737">
    <property type="term" value="C:cytoplasm"/>
    <property type="evidence" value="ECO:0007669"/>
    <property type="project" value="TreeGrafter"/>
</dbReference>
<dbReference type="Proteomes" id="UP000596742">
    <property type="component" value="Unassembled WGS sequence"/>
</dbReference>
<keyword evidence="1" id="KW-0819">tRNA processing</keyword>
<dbReference type="OrthoDB" id="3180714at2759"/>
<dbReference type="InterPro" id="IPR002125">
    <property type="entry name" value="CMP_dCMP_dom"/>
</dbReference>
<dbReference type="InterPro" id="IPR016193">
    <property type="entry name" value="Cytidine_deaminase-like"/>
</dbReference>
<dbReference type="PANTHER" id="PTHR11079:SF156">
    <property type="entry name" value="INACTIVE TRNA-SPECIFIC ADENOSINE DEAMINASE-LIKE PROTEIN 3-RELATED"/>
    <property type="match status" value="1"/>
</dbReference>
<evidence type="ECO:0000256" key="1">
    <source>
        <dbReference type="ARBA" id="ARBA00022694"/>
    </source>
</evidence>
<reference evidence="4" key="1">
    <citation type="submission" date="2018-11" db="EMBL/GenBank/DDBJ databases">
        <authorList>
            <person name="Alioto T."/>
            <person name="Alioto T."/>
        </authorList>
    </citation>
    <scope>NUCLEOTIDE SEQUENCE</scope>
</reference>
<evidence type="ECO:0000259" key="3">
    <source>
        <dbReference type="PROSITE" id="PS51747"/>
    </source>
</evidence>
<dbReference type="PANTHER" id="PTHR11079">
    <property type="entry name" value="CYTOSINE DEAMINASE FAMILY MEMBER"/>
    <property type="match status" value="1"/>
</dbReference>
<comment type="caution">
    <text evidence="4">The sequence shown here is derived from an EMBL/GenBank/DDBJ whole genome shotgun (WGS) entry which is preliminary data.</text>
</comment>
<feature type="domain" description="CMP/dCMP-type deaminase" evidence="3">
    <location>
        <begin position="173"/>
        <end position="326"/>
    </location>
</feature>
<dbReference type="PROSITE" id="PS51747">
    <property type="entry name" value="CYT_DCMP_DEAMINASES_2"/>
    <property type="match status" value="1"/>
</dbReference>
<evidence type="ECO:0000256" key="2">
    <source>
        <dbReference type="ARBA" id="ARBA00038160"/>
    </source>
</evidence>
<protein>
    <submittedName>
        <fullName evidence="4">tRNA-specific adenosine deaminase 3</fullName>
    </submittedName>
</protein>
<sequence length="342" mass="38731">MEDVSNCCGNDLTSSCSKKQFTGEPTLIIKQPEAVLDEVYYCSLELVDIFVCTIKDKKKTSEIVKNICKHLPLDKLTHLKRVRSNTNQADELQIIVAMNYEEDFLTKTWSDLCEKNPVYCHVSKPFMVKVSKLPPLTRQQYNNAVQYWPCSFHEDKRITRLLNRSFFNAEEMKCIHKNMEEAISVAKSSVYKLHIGAVIVDPKSDTIIAKSCDLRQGKHPLQHAVMVAIDQVATVQGGGMWQLSDKSSNNLQKHSCRIEKGDKTGPYLCTGYDLYVTAEPCIMCAMALVHSRISRVFYGSPHPEGALGSKYKLHVQPGINHHYDVFCGVLQDHCHKLMSDIT</sequence>
<dbReference type="EMBL" id="UYJE01003048">
    <property type="protein sequence ID" value="VDI16137.1"/>
    <property type="molecule type" value="Genomic_DNA"/>
</dbReference>
<gene>
    <name evidence="4" type="ORF">MGAL_10B059109</name>
</gene>
<organism evidence="4 5">
    <name type="scientific">Mytilus galloprovincialis</name>
    <name type="common">Mediterranean mussel</name>
    <dbReference type="NCBI Taxonomy" id="29158"/>
    <lineage>
        <taxon>Eukaryota</taxon>
        <taxon>Metazoa</taxon>
        <taxon>Spiralia</taxon>
        <taxon>Lophotrochozoa</taxon>
        <taxon>Mollusca</taxon>
        <taxon>Bivalvia</taxon>
        <taxon>Autobranchia</taxon>
        <taxon>Pteriomorphia</taxon>
        <taxon>Mytilida</taxon>
        <taxon>Mytiloidea</taxon>
        <taxon>Mytilidae</taxon>
        <taxon>Mytilinae</taxon>
        <taxon>Mytilus</taxon>
    </lineage>
</organism>
<accession>A0A8B6D9T7</accession>
<dbReference type="Pfam" id="PF00383">
    <property type="entry name" value="dCMP_cyt_deam_1"/>
    <property type="match status" value="1"/>
</dbReference>
<keyword evidence="5" id="KW-1185">Reference proteome</keyword>